<dbReference type="Proteomes" id="UP001235939">
    <property type="component" value="Chromosome 17"/>
</dbReference>
<proteinExistence type="predicted"/>
<protein>
    <submittedName>
        <fullName evidence="1">K02A2.6-like</fullName>
    </submittedName>
</protein>
<evidence type="ECO:0000313" key="2">
    <source>
        <dbReference type="Proteomes" id="UP001235939"/>
    </source>
</evidence>
<keyword evidence="2" id="KW-1185">Reference proteome</keyword>
<reference evidence="1 2" key="1">
    <citation type="submission" date="2022-01" db="EMBL/GenBank/DDBJ databases">
        <title>A chromosomal length assembly of Cordylochernes scorpioides.</title>
        <authorList>
            <person name="Zeh D."/>
            <person name="Zeh J."/>
        </authorList>
    </citation>
    <scope>NUCLEOTIDE SEQUENCE [LARGE SCALE GENOMIC DNA]</scope>
    <source>
        <strain evidence="1">IN4F17</strain>
        <tissue evidence="1">Whole Body</tissue>
    </source>
</reference>
<name>A0ABY6LFA6_9ARAC</name>
<accession>A0ABY6LFA6</accession>
<evidence type="ECO:0000313" key="1">
    <source>
        <dbReference type="EMBL" id="UYV79117.1"/>
    </source>
</evidence>
<dbReference type="EMBL" id="CP092879">
    <property type="protein sequence ID" value="UYV79117.1"/>
    <property type="molecule type" value="Genomic_DNA"/>
</dbReference>
<organism evidence="1 2">
    <name type="scientific">Cordylochernes scorpioides</name>
    <dbReference type="NCBI Taxonomy" id="51811"/>
    <lineage>
        <taxon>Eukaryota</taxon>
        <taxon>Metazoa</taxon>
        <taxon>Ecdysozoa</taxon>
        <taxon>Arthropoda</taxon>
        <taxon>Chelicerata</taxon>
        <taxon>Arachnida</taxon>
        <taxon>Pseudoscorpiones</taxon>
        <taxon>Cheliferoidea</taxon>
        <taxon>Chernetidae</taxon>
        <taxon>Cordylochernes</taxon>
    </lineage>
</organism>
<gene>
    <name evidence="1" type="ORF">LAZ67_17001160</name>
</gene>
<sequence length="76" mass="8724">MSFLQQVKISKSCEFGELAESLIRDRLICGMLDDTLRERLLKERDLNLGRALEICKIYESAKEQVKNISNSKSSKC</sequence>